<dbReference type="Pfam" id="PF01209">
    <property type="entry name" value="Ubie_methyltran"/>
    <property type="match status" value="1"/>
</dbReference>
<comment type="similarity">
    <text evidence="5">Belongs to the class I-like SAM-binding methyltransferase superfamily. MenG/UbiE family.</text>
</comment>
<keyword evidence="2 5" id="KW-0489">Methyltransferase</keyword>
<evidence type="ECO:0000256" key="4">
    <source>
        <dbReference type="ARBA" id="ARBA00022691"/>
    </source>
</evidence>
<evidence type="ECO:0000256" key="1">
    <source>
        <dbReference type="ARBA" id="ARBA00022428"/>
    </source>
</evidence>
<evidence type="ECO:0000256" key="5">
    <source>
        <dbReference type="HAMAP-Rule" id="MF_01813"/>
    </source>
</evidence>
<keyword evidence="4 5" id="KW-0949">S-adenosyl-L-methionine</keyword>
<feature type="binding site" evidence="5">
    <location>
        <begin position="119"/>
        <end position="120"/>
    </location>
    <ligand>
        <name>S-adenosyl-L-methionine</name>
        <dbReference type="ChEBI" id="CHEBI:59789"/>
    </ligand>
</feature>
<keyword evidence="3 5" id="KW-0808">Transferase</keyword>
<dbReference type="SUPFAM" id="SSF53335">
    <property type="entry name" value="S-adenosyl-L-methionine-dependent methyltransferases"/>
    <property type="match status" value="1"/>
</dbReference>
<dbReference type="AlphaFoldDB" id="A0A9D9E2Z4"/>
<dbReference type="Gene3D" id="3.40.50.150">
    <property type="entry name" value="Vaccinia Virus protein VP39"/>
    <property type="match status" value="1"/>
</dbReference>
<keyword evidence="1 5" id="KW-0474">Menaquinone biosynthesis</keyword>
<dbReference type="EMBL" id="JADIMW010000072">
    <property type="protein sequence ID" value="MBO8438609.1"/>
    <property type="molecule type" value="Genomic_DNA"/>
</dbReference>
<dbReference type="GO" id="GO:0043770">
    <property type="term" value="F:demethylmenaquinone methyltransferase activity"/>
    <property type="evidence" value="ECO:0007669"/>
    <property type="project" value="UniProtKB-UniRule"/>
</dbReference>
<dbReference type="NCBIfam" id="TIGR01934">
    <property type="entry name" value="MenG_MenH_UbiE"/>
    <property type="match status" value="1"/>
</dbReference>
<dbReference type="PROSITE" id="PS51608">
    <property type="entry name" value="SAM_MT_UBIE"/>
    <property type="match status" value="1"/>
</dbReference>
<dbReference type="GO" id="GO:0032259">
    <property type="term" value="P:methylation"/>
    <property type="evidence" value="ECO:0007669"/>
    <property type="project" value="UniProtKB-KW"/>
</dbReference>
<evidence type="ECO:0000313" key="7">
    <source>
        <dbReference type="Proteomes" id="UP000823636"/>
    </source>
</evidence>
<evidence type="ECO:0000313" key="6">
    <source>
        <dbReference type="EMBL" id="MBO8438609.1"/>
    </source>
</evidence>
<dbReference type="InterPro" id="IPR029063">
    <property type="entry name" value="SAM-dependent_MTases_sf"/>
</dbReference>
<proteinExistence type="inferred from homology"/>
<feature type="binding site" evidence="5">
    <location>
        <position position="71"/>
    </location>
    <ligand>
        <name>S-adenosyl-L-methionine</name>
        <dbReference type="ChEBI" id="CHEBI:59789"/>
    </ligand>
</feature>
<dbReference type="EC" id="2.1.1.163" evidence="5"/>
<comment type="caution">
    <text evidence="6">The sequence shown here is derived from an EMBL/GenBank/DDBJ whole genome shotgun (WGS) entry which is preliminary data.</text>
</comment>
<dbReference type="PROSITE" id="PS01184">
    <property type="entry name" value="UBIE_2"/>
    <property type="match status" value="1"/>
</dbReference>
<dbReference type="NCBIfam" id="NF001244">
    <property type="entry name" value="PRK00216.1-5"/>
    <property type="match status" value="1"/>
</dbReference>
<reference evidence="6" key="1">
    <citation type="submission" date="2020-10" db="EMBL/GenBank/DDBJ databases">
        <authorList>
            <person name="Gilroy R."/>
        </authorList>
    </citation>
    <scope>NUCLEOTIDE SEQUENCE</scope>
    <source>
        <strain evidence="6">G3-4614</strain>
    </source>
</reference>
<dbReference type="Proteomes" id="UP000823636">
    <property type="component" value="Unassembled WGS sequence"/>
</dbReference>
<dbReference type="HAMAP" id="MF_01813">
    <property type="entry name" value="MenG_UbiE_methyltr"/>
    <property type="match status" value="1"/>
</dbReference>
<comment type="function">
    <text evidence="5">Methyltransferase required for the conversion of demethylmenaquinol (DMKH2) to menaquinol (MKH2).</text>
</comment>
<protein>
    <recommendedName>
        <fullName evidence="5">Demethylmenaquinone methyltransferase</fullName>
        <ecNumber evidence="5">2.1.1.163</ecNumber>
    </recommendedName>
</protein>
<comment type="catalytic activity">
    <reaction evidence="5">
        <text>a 2-demethylmenaquinol + S-adenosyl-L-methionine = a menaquinol + S-adenosyl-L-homocysteine + H(+)</text>
        <dbReference type="Rhea" id="RHEA:42640"/>
        <dbReference type="Rhea" id="RHEA-COMP:9539"/>
        <dbReference type="Rhea" id="RHEA-COMP:9563"/>
        <dbReference type="ChEBI" id="CHEBI:15378"/>
        <dbReference type="ChEBI" id="CHEBI:18151"/>
        <dbReference type="ChEBI" id="CHEBI:55437"/>
        <dbReference type="ChEBI" id="CHEBI:57856"/>
        <dbReference type="ChEBI" id="CHEBI:59789"/>
        <dbReference type="EC" id="2.1.1.163"/>
    </reaction>
</comment>
<sequence length="251" mass="27686">MQSNDVESVKPYNEDEDKGKQISRMFDTISPAYDLMNRIISLGQDGYWRRSAINEIAEYRNGNILDIATGTGDMAFMIYEMLSPESVTGCDISEGMLQVAEMKAARTGRDKRISFCVGDCSALPFDDGKFDAATVAFGVRNFKDLLLGLTEISRVLKPGGKVSILELTVPENRLYRLGYDIYTKTVIPLLGKIITGDSKAYGYLGKSIHAMPQGKKMLSLLEKAGFTDCSFRYMTLGACAVYTGIIPANRS</sequence>
<dbReference type="PANTHER" id="PTHR43591:SF24">
    <property type="entry name" value="2-METHOXY-6-POLYPRENYL-1,4-BENZOQUINOL METHYLASE, MITOCHONDRIAL"/>
    <property type="match status" value="1"/>
</dbReference>
<dbReference type="GO" id="GO:0009234">
    <property type="term" value="P:menaquinone biosynthetic process"/>
    <property type="evidence" value="ECO:0007669"/>
    <property type="project" value="UniProtKB-UniRule"/>
</dbReference>
<comment type="caution">
    <text evidence="5">Lacks conserved residue(s) required for the propagation of feature annotation.</text>
</comment>
<dbReference type="CDD" id="cd02440">
    <property type="entry name" value="AdoMet_MTases"/>
    <property type="match status" value="1"/>
</dbReference>
<dbReference type="PROSITE" id="PS01183">
    <property type="entry name" value="UBIE_1"/>
    <property type="match status" value="1"/>
</dbReference>
<gene>
    <name evidence="6" type="primary">ubiE</name>
    <name evidence="5" type="synonym">menG</name>
    <name evidence="6" type="ORF">IAC54_06900</name>
</gene>
<dbReference type="InterPro" id="IPR004033">
    <property type="entry name" value="UbiE/COQ5_MeTrFase"/>
</dbReference>
<dbReference type="InterPro" id="IPR023576">
    <property type="entry name" value="UbiE/COQ5_MeTrFase_CS"/>
</dbReference>
<accession>A0A9D9E2Z4</accession>
<name>A0A9D9E2Z4_9BACT</name>
<reference evidence="6" key="2">
    <citation type="journal article" date="2021" name="PeerJ">
        <title>Extensive microbial diversity within the chicken gut microbiome revealed by metagenomics and culture.</title>
        <authorList>
            <person name="Gilroy R."/>
            <person name="Ravi A."/>
            <person name="Getino M."/>
            <person name="Pursley I."/>
            <person name="Horton D.L."/>
            <person name="Alikhan N.F."/>
            <person name="Baker D."/>
            <person name="Gharbi K."/>
            <person name="Hall N."/>
            <person name="Watson M."/>
            <person name="Adriaenssens E.M."/>
            <person name="Foster-Nyarko E."/>
            <person name="Jarju S."/>
            <person name="Secka A."/>
            <person name="Antonio M."/>
            <person name="Oren A."/>
            <person name="Chaudhuri R.R."/>
            <person name="La Ragione R."/>
            <person name="Hildebrand F."/>
            <person name="Pallen M.J."/>
        </authorList>
    </citation>
    <scope>NUCLEOTIDE SEQUENCE</scope>
    <source>
        <strain evidence="6">G3-4614</strain>
    </source>
</reference>
<dbReference type="PANTHER" id="PTHR43591">
    <property type="entry name" value="METHYLTRANSFERASE"/>
    <property type="match status" value="1"/>
</dbReference>
<evidence type="ECO:0000256" key="3">
    <source>
        <dbReference type="ARBA" id="ARBA00022679"/>
    </source>
</evidence>
<comment type="pathway">
    <text evidence="5">Quinol/quinone metabolism; menaquinone biosynthesis; menaquinol from 1,4-dihydroxy-2-naphthoate: step 2/2.</text>
</comment>
<feature type="binding site" evidence="5">
    <location>
        <position position="91"/>
    </location>
    <ligand>
        <name>S-adenosyl-L-methionine</name>
        <dbReference type="ChEBI" id="CHEBI:59789"/>
    </ligand>
</feature>
<organism evidence="6 7">
    <name type="scientific">Candidatus Caccoplasma merdipullorum</name>
    <dbReference type="NCBI Taxonomy" id="2840718"/>
    <lineage>
        <taxon>Bacteria</taxon>
        <taxon>Pseudomonadati</taxon>
        <taxon>Bacteroidota</taxon>
        <taxon>Bacteroidia</taxon>
        <taxon>Bacteroidales</taxon>
        <taxon>Bacteroidaceae</taxon>
        <taxon>Bacteroidaceae incertae sedis</taxon>
        <taxon>Candidatus Caccoplasma</taxon>
    </lineage>
</organism>
<evidence type="ECO:0000256" key="2">
    <source>
        <dbReference type="ARBA" id="ARBA00022603"/>
    </source>
</evidence>